<dbReference type="EMBL" id="JAZDQP010000007">
    <property type="protein sequence ID" value="MEE1867150.1"/>
    <property type="molecule type" value="Genomic_DNA"/>
</dbReference>
<feature type="domain" description="Metallo-beta-lactamase" evidence="2">
    <location>
        <begin position="17"/>
        <end position="241"/>
    </location>
</feature>
<dbReference type="InterPro" id="IPR050698">
    <property type="entry name" value="MBL"/>
</dbReference>
<dbReference type="Pfam" id="PF07521">
    <property type="entry name" value="RMMBL"/>
    <property type="match status" value="1"/>
</dbReference>
<evidence type="ECO:0000256" key="1">
    <source>
        <dbReference type="ARBA" id="ARBA00022801"/>
    </source>
</evidence>
<comment type="caution">
    <text evidence="4">The sequence shown here is derived from an EMBL/GenBank/DDBJ whole genome shotgun (WGS) entry which is preliminary data.</text>
</comment>
<proteinExistence type="predicted"/>
<dbReference type="SUPFAM" id="SSF56281">
    <property type="entry name" value="Metallo-hydrolase/oxidoreductase"/>
    <property type="match status" value="1"/>
</dbReference>
<evidence type="ECO:0000313" key="4">
    <source>
        <dbReference type="EMBL" id="MEE1867150.1"/>
    </source>
</evidence>
<dbReference type="Pfam" id="PF00753">
    <property type="entry name" value="Lactamase_B"/>
    <property type="match status" value="1"/>
</dbReference>
<dbReference type="SMART" id="SM00849">
    <property type="entry name" value="Lactamase_B"/>
    <property type="match status" value="1"/>
</dbReference>
<sequence>MRGYPTLSHHGATRGVTGSCHQLHLDDHCSLLVDCGLEQGADAQDTEQHLGFDVRGIEALVVTHVHLDHVGRIPALLAAGFNGPILCSDPSARLLPLVLEDAFKLGITNEPAQVKRNIERIQKLILPLPYGQWHSVVDRDNVQCRIRLQRAGHLLGSSYVECEVQSAGAEKDTRVVFSGDLGAPCNPLLRSVQPPERADILVLESTYGDRLHPDRMQRQQRLEAAIDRALADQGTIMIPAFSLGRTQELLYEIEDILHRKALLKTDASESGSETDLIQSIDWSQLPIVLDSPLAQRITQAYRDLHQCWNDEARQRLSEGRAPLGFRQLISIDTHAKHQQVVNYLKSTGRPAIVIAGNGMCSGGRIVNYLKAMVGDPRHEVVFVGHQVKGTPGAVIQASEGASGFVQIDLDAQMYEVRAKVITLEGYSGHADQAGLVEFAIGMEQPPSEIVLVHGEGRAKRALREALLQRFAEVGREVKAMIPGFD</sequence>
<keyword evidence="5" id="KW-1185">Reference proteome</keyword>
<dbReference type="Proteomes" id="UP001307839">
    <property type="component" value="Unassembled WGS sequence"/>
</dbReference>
<dbReference type="PANTHER" id="PTHR11203">
    <property type="entry name" value="CLEAVAGE AND POLYADENYLATION SPECIFICITY FACTOR FAMILY MEMBER"/>
    <property type="match status" value="1"/>
</dbReference>
<dbReference type="RefSeq" id="WP_330079682.1">
    <property type="nucleotide sequence ID" value="NZ_JAZDCU010000006.1"/>
</dbReference>
<accession>A0AB35WSK0</accession>
<dbReference type="Gene3D" id="3.40.50.10890">
    <property type="match status" value="1"/>
</dbReference>
<evidence type="ECO:0000313" key="5">
    <source>
        <dbReference type="Proteomes" id="UP001307839"/>
    </source>
</evidence>
<dbReference type="GO" id="GO:0004521">
    <property type="term" value="F:RNA endonuclease activity"/>
    <property type="evidence" value="ECO:0007669"/>
    <property type="project" value="TreeGrafter"/>
</dbReference>
<feature type="domain" description="Beta-Casp" evidence="3">
    <location>
        <begin position="246"/>
        <end position="395"/>
    </location>
</feature>
<dbReference type="InterPro" id="IPR036866">
    <property type="entry name" value="RibonucZ/Hydroxyglut_hydro"/>
</dbReference>
<dbReference type="CDD" id="cd16295">
    <property type="entry name" value="TTHA0252-CPSF-like_MBL-fold"/>
    <property type="match status" value="1"/>
</dbReference>
<reference evidence="4 5" key="1">
    <citation type="submission" date="2024-01" db="EMBL/GenBank/DDBJ databases">
        <title>Unpublished Manusciprt.</title>
        <authorList>
            <person name="Duman M."/>
            <person name="Valdes E.G."/>
            <person name="Ajmi N."/>
            <person name="Altun S."/>
            <person name="Saticioglu I.B."/>
        </authorList>
    </citation>
    <scope>NUCLEOTIDE SEQUENCE [LARGE SCALE GENOMIC DNA]</scope>
    <source>
        <strain evidence="4 5">120P</strain>
    </source>
</reference>
<evidence type="ECO:0000259" key="3">
    <source>
        <dbReference type="SMART" id="SM01027"/>
    </source>
</evidence>
<dbReference type="Pfam" id="PF10996">
    <property type="entry name" value="Beta-Casp"/>
    <property type="match status" value="1"/>
</dbReference>
<dbReference type="InterPro" id="IPR011108">
    <property type="entry name" value="RMMBL"/>
</dbReference>
<dbReference type="EC" id="3.-.-.-" evidence="4"/>
<gene>
    <name evidence="4" type="ORF">V0R53_12170</name>
</gene>
<dbReference type="InterPro" id="IPR001279">
    <property type="entry name" value="Metallo-B-lactamas"/>
</dbReference>
<name>A0AB35WSK0_9PSED</name>
<keyword evidence="1 4" id="KW-0378">Hydrolase</keyword>
<dbReference type="PANTHER" id="PTHR11203:SF37">
    <property type="entry name" value="INTEGRATOR COMPLEX SUBUNIT 11"/>
    <property type="match status" value="1"/>
</dbReference>
<dbReference type="InterPro" id="IPR022712">
    <property type="entry name" value="Beta_Casp"/>
</dbReference>
<evidence type="ECO:0000259" key="2">
    <source>
        <dbReference type="SMART" id="SM00849"/>
    </source>
</evidence>
<dbReference type="Gene3D" id="3.60.15.10">
    <property type="entry name" value="Ribonuclease Z/Hydroxyacylglutathione hydrolase-like"/>
    <property type="match status" value="1"/>
</dbReference>
<protein>
    <submittedName>
        <fullName evidence="4">MBL fold metallo-hydrolase</fullName>
        <ecNumber evidence="4">3.-.-.-</ecNumber>
    </submittedName>
</protein>
<dbReference type="AlphaFoldDB" id="A0AB35WSK0"/>
<organism evidence="4 5">
    <name type="scientific">Pseudomonas auratipiscis</name>
    <dbReference type="NCBI Taxonomy" id="3115853"/>
    <lineage>
        <taxon>Bacteria</taxon>
        <taxon>Pseudomonadati</taxon>
        <taxon>Pseudomonadota</taxon>
        <taxon>Gammaproteobacteria</taxon>
        <taxon>Pseudomonadales</taxon>
        <taxon>Pseudomonadaceae</taxon>
        <taxon>Pseudomonas</taxon>
    </lineage>
</organism>
<dbReference type="GO" id="GO:0016787">
    <property type="term" value="F:hydrolase activity"/>
    <property type="evidence" value="ECO:0007669"/>
    <property type="project" value="UniProtKB-KW"/>
</dbReference>
<dbReference type="SMART" id="SM01027">
    <property type="entry name" value="Beta-Casp"/>
    <property type="match status" value="1"/>
</dbReference>